<dbReference type="InterPro" id="IPR000683">
    <property type="entry name" value="Gfo/Idh/MocA-like_OxRdtase_N"/>
</dbReference>
<dbReference type="Gene3D" id="3.40.50.720">
    <property type="entry name" value="NAD(P)-binding Rossmann-like Domain"/>
    <property type="match status" value="1"/>
</dbReference>
<dbReference type="AlphaFoldDB" id="A0A9W6HU55"/>
<evidence type="ECO:0000259" key="5">
    <source>
        <dbReference type="Pfam" id="PF22725"/>
    </source>
</evidence>
<dbReference type="EMBL" id="BSET01000002">
    <property type="protein sequence ID" value="GLK02658.1"/>
    <property type="molecule type" value="Genomic_DNA"/>
</dbReference>
<dbReference type="Pfam" id="PF01408">
    <property type="entry name" value="GFO_IDH_MocA"/>
    <property type="match status" value="1"/>
</dbReference>
<sequence length="344" mass="36585">MPTPLTVPPAAFELRAAPRLRWGIIGPGAIARDWTRTVHAHTDQRVAAVASRSAGKGRAFAAEHGIERVHTTVDALCTDDEIDVIYISSPHPLHREHALAAIAAGKPVLIEKPIAMSAAEATEIADAARAANVFAMEAMWSRFLPQMRLVDDVLRSGVLGPLRHVSAEFSSRATFDPHSRLFDPALGGGALLDIGVYPLWFTTWVLGAPHLAHASGLHAETGVDSDATVLLRAAGATAVARTSVLATAPHRAGLFGENGRLELDAPFWSPSGLTLTLQSARGDLEVSRWTDPTSLRGRDGLAYQAVAVAEHLAAGRTEAPEHPLATSIRVMRLIDEARALIDAG</sequence>
<dbReference type="InterPro" id="IPR050984">
    <property type="entry name" value="Gfo/Idh/MocA_domain"/>
</dbReference>
<name>A0A9W6HU55_9MICO</name>
<dbReference type="InterPro" id="IPR036291">
    <property type="entry name" value="NAD(P)-bd_dom_sf"/>
</dbReference>
<reference evidence="6" key="1">
    <citation type="journal article" date="2014" name="Int. J. Syst. Evol. Microbiol.">
        <title>Complete genome sequence of Corynebacterium casei LMG S-19264T (=DSM 44701T), isolated from a smear-ripened cheese.</title>
        <authorList>
            <consortium name="US DOE Joint Genome Institute (JGI-PGF)"/>
            <person name="Walter F."/>
            <person name="Albersmeier A."/>
            <person name="Kalinowski J."/>
            <person name="Ruckert C."/>
        </authorList>
    </citation>
    <scope>NUCLEOTIDE SEQUENCE</scope>
    <source>
        <strain evidence="6">VKM Ac-1958</strain>
    </source>
</reference>
<dbReference type="PANTHER" id="PTHR22604">
    <property type="entry name" value="OXIDOREDUCTASES"/>
    <property type="match status" value="1"/>
</dbReference>
<dbReference type="PANTHER" id="PTHR22604:SF105">
    <property type="entry name" value="TRANS-1,2-DIHYDROBENZENE-1,2-DIOL DEHYDROGENASE"/>
    <property type="match status" value="1"/>
</dbReference>
<feature type="domain" description="GFO/IDH/MocA-like oxidoreductase" evidence="5">
    <location>
        <begin position="148"/>
        <end position="262"/>
    </location>
</feature>
<dbReference type="RefSeq" id="WP_204937501.1">
    <property type="nucleotide sequence ID" value="NZ_BAAAUM010000002.1"/>
</dbReference>
<evidence type="ECO:0000256" key="1">
    <source>
        <dbReference type="ARBA" id="ARBA00010928"/>
    </source>
</evidence>
<accession>A0A9W6HU55</accession>
<gene>
    <name evidence="6" type="ORF">GCM10017596_23730</name>
</gene>
<evidence type="ECO:0000256" key="3">
    <source>
        <dbReference type="ARBA" id="ARBA00023027"/>
    </source>
</evidence>
<dbReference type="Proteomes" id="UP001142325">
    <property type="component" value="Unassembled WGS sequence"/>
</dbReference>
<feature type="domain" description="Gfo/Idh/MocA-like oxidoreductase N-terminal" evidence="4">
    <location>
        <begin position="20"/>
        <end position="136"/>
    </location>
</feature>
<dbReference type="SUPFAM" id="SSF51735">
    <property type="entry name" value="NAD(P)-binding Rossmann-fold domains"/>
    <property type="match status" value="1"/>
</dbReference>
<dbReference type="Pfam" id="PF22725">
    <property type="entry name" value="GFO_IDH_MocA_C3"/>
    <property type="match status" value="1"/>
</dbReference>
<protein>
    <submittedName>
        <fullName evidence="6">Oxidoreductase</fullName>
    </submittedName>
</protein>
<comment type="similarity">
    <text evidence="1">Belongs to the Gfo/Idh/MocA family.</text>
</comment>
<dbReference type="SUPFAM" id="SSF55347">
    <property type="entry name" value="Glyceraldehyde-3-phosphate dehydrogenase-like, C-terminal domain"/>
    <property type="match status" value="1"/>
</dbReference>
<keyword evidence="7" id="KW-1185">Reference proteome</keyword>
<evidence type="ECO:0000313" key="6">
    <source>
        <dbReference type="EMBL" id="GLK02658.1"/>
    </source>
</evidence>
<evidence type="ECO:0000313" key="7">
    <source>
        <dbReference type="Proteomes" id="UP001142325"/>
    </source>
</evidence>
<dbReference type="InterPro" id="IPR055170">
    <property type="entry name" value="GFO_IDH_MocA-like_dom"/>
</dbReference>
<evidence type="ECO:0000259" key="4">
    <source>
        <dbReference type="Pfam" id="PF01408"/>
    </source>
</evidence>
<dbReference type="Gene3D" id="3.30.360.10">
    <property type="entry name" value="Dihydrodipicolinate Reductase, domain 2"/>
    <property type="match status" value="1"/>
</dbReference>
<reference evidence="6" key="2">
    <citation type="submission" date="2023-01" db="EMBL/GenBank/DDBJ databases">
        <authorList>
            <person name="Sun Q."/>
            <person name="Evtushenko L."/>
        </authorList>
    </citation>
    <scope>NUCLEOTIDE SEQUENCE</scope>
    <source>
        <strain evidence="6">VKM Ac-1958</strain>
    </source>
</reference>
<keyword evidence="3" id="KW-0520">NAD</keyword>
<dbReference type="GO" id="GO:0000166">
    <property type="term" value="F:nucleotide binding"/>
    <property type="evidence" value="ECO:0007669"/>
    <property type="project" value="InterPro"/>
</dbReference>
<keyword evidence="2" id="KW-0560">Oxidoreductase</keyword>
<proteinExistence type="inferred from homology"/>
<organism evidence="6 7">
    <name type="scientific">Microbacterium keratanolyticum</name>
    <dbReference type="NCBI Taxonomy" id="67574"/>
    <lineage>
        <taxon>Bacteria</taxon>
        <taxon>Bacillati</taxon>
        <taxon>Actinomycetota</taxon>
        <taxon>Actinomycetes</taxon>
        <taxon>Micrococcales</taxon>
        <taxon>Microbacteriaceae</taxon>
        <taxon>Microbacterium</taxon>
    </lineage>
</organism>
<evidence type="ECO:0000256" key="2">
    <source>
        <dbReference type="ARBA" id="ARBA00023002"/>
    </source>
</evidence>
<dbReference type="GO" id="GO:0016491">
    <property type="term" value="F:oxidoreductase activity"/>
    <property type="evidence" value="ECO:0007669"/>
    <property type="project" value="UniProtKB-KW"/>
</dbReference>
<comment type="caution">
    <text evidence="6">The sequence shown here is derived from an EMBL/GenBank/DDBJ whole genome shotgun (WGS) entry which is preliminary data.</text>
</comment>